<evidence type="ECO:0000313" key="3">
    <source>
        <dbReference type="Proteomes" id="UP000886814"/>
    </source>
</evidence>
<accession>A0A9D1PD91</accession>
<keyword evidence="1" id="KW-0812">Transmembrane</keyword>
<gene>
    <name evidence="2" type="ORF">H9747_07740</name>
</gene>
<proteinExistence type="predicted"/>
<feature type="transmembrane region" description="Helical" evidence="1">
    <location>
        <begin position="9"/>
        <end position="28"/>
    </location>
</feature>
<comment type="caution">
    <text evidence="2">The sequence shown here is derived from an EMBL/GenBank/DDBJ whole genome shotgun (WGS) entry which is preliminary data.</text>
</comment>
<keyword evidence="1" id="KW-1133">Transmembrane helix</keyword>
<keyword evidence="1" id="KW-0472">Membrane</keyword>
<protein>
    <submittedName>
        <fullName evidence="2">YobA family protein</fullName>
    </submittedName>
</protein>
<dbReference type="AlphaFoldDB" id="A0A9D1PD91"/>
<sequence length="292" mass="32776">MRNNNTSPIVYIGVLLVTLVILVAANMLKNQFSSEKPQEETQIQGEYALKAVYLKKEDGNSIFVNLTDEYPFDGNIPEGELYDEDGKKITQEDLNSGDVLNIWGNGVIAESYPAQYNGITKMERTQQSNQEYIDKYGHYLEELFVEKDPAELPHLNVCYTDELAAATVMIPDPLGYTWTYTDESGESQSVTTDAAHVLQTEPVEVKKISEPMTMELEFDEVPGNVKLLVWDETLLGQYQDSTDQIPDGTDVEVTKNEKGNLEFTAKPGSVYLVQGQWEQGTVEYGFRVGLSQ</sequence>
<reference evidence="2" key="2">
    <citation type="submission" date="2021-04" db="EMBL/GenBank/DDBJ databases">
        <authorList>
            <person name="Gilroy R."/>
        </authorList>
    </citation>
    <scope>NUCLEOTIDE SEQUENCE</scope>
    <source>
        <strain evidence="2">CHK195-9823</strain>
    </source>
</reference>
<reference evidence="2" key="1">
    <citation type="journal article" date="2021" name="PeerJ">
        <title>Extensive microbial diversity within the chicken gut microbiome revealed by metagenomics and culture.</title>
        <authorList>
            <person name="Gilroy R."/>
            <person name="Ravi A."/>
            <person name="Getino M."/>
            <person name="Pursley I."/>
            <person name="Horton D.L."/>
            <person name="Alikhan N.F."/>
            <person name="Baker D."/>
            <person name="Gharbi K."/>
            <person name="Hall N."/>
            <person name="Watson M."/>
            <person name="Adriaenssens E.M."/>
            <person name="Foster-Nyarko E."/>
            <person name="Jarju S."/>
            <person name="Secka A."/>
            <person name="Antonio M."/>
            <person name="Oren A."/>
            <person name="Chaudhuri R.R."/>
            <person name="La Ragione R."/>
            <person name="Hildebrand F."/>
            <person name="Pallen M.J."/>
        </authorList>
    </citation>
    <scope>NUCLEOTIDE SEQUENCE</scope>
    <source>
        <strain evidence="2">CHK195-9823</strain>
    </source>
</reference>
<dbReference type="Proteomes" id="UP000886814">
    <property type="component" value="Unassembled WGS sequence"/>
</dbReference>
<dbReference type="EMBL" id="DXIQ01000049">
    <property type="protein sequence ID" value="HIV38876.1"/>
    <property type="molecule type" value="Genomic_DNA"/>
</dbReference>
<evidence type="ECO:0000313" key="2">
    <source>
        <dbReference type="EMBL" id="HIV38876.1"/>
    </source>
</evidence>
<organism evidence="2 3">
    <name type="scientific">Candidatus Blautia stercorigallinarum</name>
    <dbReference type="NCBI Taxonomy" id="2838501"/>
    <lineage>
        <taxon>Bacteria</taxon>
        <taxon>Bacillati</taxon>
        <taxon>Bacillota</taxon>
        <taxon>Clostridia</taxon>
        <taxon>Lachnospirales</taxon>
        <taxon>Lachnospiraceae</taxon>
        <taxon>Blautia</taxon>
    </lineage>
</organism>
<name>A0A9D1PD91_9FIRM</name>
<evidence type="ECO:0000256" key="1">
    <source>
        <dbReference type="SAM" id="Phobius"/>
    </source>
</evidence>